<dbReference type="Pfam" id="PF02687">
    <property type="entry name" value="FtsX"/>
    <property type="match status" value="2"/>
</dbReference>
<feature type="domain" description="ABC3 transporter permease C-terminal" evidence="8">
    <location>
        <begin position="257"/>
        <end position="375"/>
    </location>
</feature>
<feature type="transmembrane region" description="Helical" evidence="7">
    <location>
        <begin position="395"/>
        <end position="415"/>
    </location>
</feature>
<dbReference type="KEGG" id="tum:CBW65_03585"/>
<evidence type="ECO:0000256" key="7">
    <source>
        <dbReference type="SAM" id="Phobius"/>
    </source>
</evidence>
<feature type="domain" description="ABC3 transporter permease C-terminal" evidence="8">
    <location>
        <begin position="709"/>
        <end position="825"/>
    </location>
</feature>
<feature type="transmembrane region" description="Helical" evidence="7">
    <location>
        <begin position="479"/>
        <end position="500"/>
    </location>
</feature>
<evidence type="ECO:0008006" key="12">
    <source>
        <dbReference type="Google" id="ProtNLM"/>
    </source>
</evidence>
<keyword evidence="11" id="KW-1185">Reference proteome</keyword>
<evidence type="ECO:0000256" key="2">
    <source>
        <dbReference type="ARBA" id="ARBA00005236"/>
    </source>
</evidence>
<evidence type="ECO:0000313" key="10">
    <source>
        <dbReference type="EMBL" id="ARU60244.1"/>
    </source>
</evidence>
<comment type="subcellular location">
    <subcellularLocation>
        <location evidence="1">Cell membrane</location>
        <topology evidence="1">Multi-pass membrane protein</topology>
    </subcellularLocation>
</comment>
<evidence type="ECO:0000256" key="4">
    <source>
        <dbReference type="ARBA" id="ARBA00022692"/>
    </source>
</evidence>
<dbReference type="InterPro" id="IPR025857">
    <property type="entry name" value="MacB_PCD"/>
</dbReference>
<gene>
    <name evidence="10" type="ORF">CBW65_03585</name>
</gene>
<evidence type="ECO:0000256" key="3">
    <source>
        <dbReference type="ARBA" id="ARBA00022475"/>
    </source>
</evidence>
<evidence type="ECO:0000259" key="9">
    <source>
        <dbReference type="Pfam" id="PF12704"/>
    </source>
</evidence>
<feature type="transmembrane region" description="Helical" evidence="7">
    <location>
        <begin position="709"/>
        <end position="731"/>
    </location>
</feature>
<dbReference type="GO" id="GO:0098797">
    <property type="term" value="C:plasma membrane protein complex"/>
    <property type="evidence" value="ECO:0007669"/>
    <property type="project" value="TreeGrafter"/>
</dbReference>
<feature type="transmembrane region" description="Helical" evidence="7">
    <location>
        <begin position="20"/>
        <end position="36"/>
    </location>
</feature>
<keyword evidence="5 7" id="KW-1133">Transmembrane helix</keyword>
<protein>
    <recommendedName>
        <fullName evidence="12">ABC transporter permease</fullName>
    </recommendedName>
</protein>
<evidence type="ECO:0000256" key="1">
    <source>
        <dbReference type="ARBA" id="ARBA00004651"/>
    </source>
</evidence>
<feature type="transmembrane region" description="Helical" evidence="7">
    <location>
        <begin position="300"/>
        <end position="329"/>
    </location>
</feature>
<feature type="domain" description="MacB-like periplasmic core" evidence="9">
    <location>
        <begin position="479"/>
        <end position="673"/>
    </location>
</feature>
<dbReference type="Pfam" id="PF12704">
    <property type="entry name" value="MacB_PCD"/>
    <property type="match status" value="1"/>
</dbReference>
<dbReference type="GO" id="GO:0044874">
    <property type="term" value="P:lipoprotein localization to outer membrane"/>
    <property type="evidence" value="ECO:0007669"/>
    <property type="project" value="TreeGrafter"/>
</dbReference>
<dbReference type="AlphaFoldDB" id="A0A1Y0ILL2"/>
<dbReference type="Proteomes" id="UP000195437">
    <property type="component" value="Chromosome"/>
</dbReference>
<dbReference type="InterPro" id="IPR051447">
    <property type="entry name" value="Lipoprotein-release_system"/>
</dbReference>
<dbReference type="OrthoDB" id="9793166at2"/>
<keyword evidence="4 7" id="KW-0812">Transmembrane</keyword>
<feature type="transmembrane region" description="Helical" evidence="7">
    <location>
        <begin position="798"/>
        <end position="816"/>
    </location>
</feature>
<organism evidence="10 11">
    <name type="scientific">Tumebacillus avium</name>
    <dbReference type="NCBI Taxonomy" id="1903704"/>
    <lineage>
        <taxon>Bacteria</taxon>
        <taxon>Bacillati</taxon>
        <taxon>Bacillota</taxon>
        <taxon>Bacilli</taxon>
        <taxon>Bacillales</taxon>
        <taxon>Alicyclobacillaceae</taxon>
        <taxon>Tumebacillus</taxon>
    </lineage>
</organism>
<feature type="transmembrane region" description="Helical" evidence="7">
    <location>
        <begin position="752"/>
        <end position="778"/>
    </location>
</feature>
<dbReference type="InterPro" id="IPR003838">
    <property type="entry name" value="ABC3_permease_C"/>
</dbReference>
<evidence type="ECO:0000259" key="8">
    <source>
        <dbReference type="Pfam" id="PF02687"/>
    </source>
</evidence>
<sequence>MKVLLKYMFKNILEKKFRTLIVLVSIMISGALFFASNEISDTMVKISTERLRQYVGTSDLVIRPNDQSPAPYFDPAQAEAYEDTEYVIGGLEDRAQYLENRQSHSFSLLGLDAADMERMNPVTLTEPAAGMPGFMGQKIVVSQRTADTFGFAKGDAVSLTIHDKAYSFEVYGIAKPDAMFREDGGTMFAWMPKSALDSIVEAKGDVNVAFIKLNASGALDDTLESLADTYDGYLVSEAVSAEEIEDQVGAIADSFLLMTVIVSLLSMFIINSSVKVIVFERLPILGTFRSVGATKRTTSLLLLAESAVYGIFGGVLGCLLGIGILYIMASVLSPDGTSGMLIEIKPYRLLLAFAMAVILPVLASLFPVLKAARTPLKDIMLKTGTSDSPGPKNNMLRGVLGLLLLAAALIVPPYLTRDLALPLGITLAVGAFAGVMLVTPLLLKGFSRLLETFIGGVAGNEAVLAVKNLKDNKNTLNNITLLSIAIATLLMINIIGNGVVVEMTNFYSTTPQYDVMARAAKMDSAFVDKVEALDGVKDVLPVYQANSIVVTDSGGGIGLLEGADPDRFLDYWTYEMTDDSAVLIDKVQDGRQILLSNMLRDKFSAEIGDELMLELKNGSINYTVAGFIDTPRNSGNYAIISEANLKADMGSDYFGQLFIKTEPGVDPEAVVKTFQTDFADHQPLAQSLNKIAELDAKNSEQQFTILKGFSVLALMISVLSVVNNLVINFIQRKRSLAMFRSVGMSKRQIVKMVMVEAGVGGMLGSLTGIAGGVVLISVVPYILKALDQRVVIHYSAEVFLYTFVAGVLVTVIASLVPASKSSQLNIIESIKVD</sequence>
<feature type="transmembrane region" description="Helical" evidence="7">
    <location>
        <begin position="421"/>
        <end position="443"/>
    </location>
</feature>
<dbReference type="PANTHER" id="PTHR30489">
    <property type="entry name" value="LIPOPROTEIN-RELEASING SYSTEM TRANSMEMBRANE PROTEIN LOLE"/>
    <property type="match status" value="1"/>
</dbReference>
<evidence type="ECO:0000256" key="5">
    <source>
        <dbReference type="ARBA" id="ARBA00022989"/>
    </source>
</evidence>
<evidence type="ECO:0000256" key="6">
    <source>
        <dbReference type="ARBA" id="ARBA00023136"/>
    </source>
</evidence>
<accession>A0A1Y0ILL2</accession>
<dbReference type="PANTHER" id="PTHR30489:SF0">
    <property type="entry name" value="LIPOPROTEIN-RELEASING SYSTEM TRANSMEMBRANE PROTEIN LOLE"/>
    <property type="match status" value="1"/>
</dbReference>
<keyword evidence="6 7" id="KW-0472">Membrane</keyword>
<name>A0A1Y0ILL2_9BACL</name>
<dbReference type="RefSeq" id="WP_087455631.1">
    <property type="nucleotide sequence ID" value="NZ_CP021434.1"/>
</dbReference>
<keyword evidence="3" id="KW-1003">Cell membrane</keyword>
<feature type="transmembrane region" description="Helical" evidence="7">
    <location>
        <begin position="255"/>
        <end position="279"/>
    </location>
</feature>
<evidence type="ECO:0000313" key="11">
    <source>
        <dbReference type="Proteomes" id="UP000195437"/>
    </source>
</evidence>
<proteinExistence type="inferred from homology"/>
<comment type="similarity">
    <text evidence="2">Belongs to the ABC-4 integral membrane protein family. LolC/E subfamily.</text>
</comment>
<dbReference type="EMBL" id="CP021434">
    <property type="protein sequence ID" value="ARU60244.1"/>
    <property type="molecule type" value="Genomic_DNA"/>
</dbReference>
<reference evidence="11" key="1">
    <citation type="submission" date="2017-05" db="EMBL/GenBank/DDBJ databases">
        <authorList>
            <person name="Sung H."/>
        </authorList>
    </citation>
    <scope>NUCLEOTIDE SEQUENCE [LARGE SCALE GENOMIC DNA]</scope>
    <source>
        <strain evidence="11">AR23208</strain>
    </source>
</reference>
<feature type="transmembrane region" description="Helical" evidence="7">
    <location>
        <begin position="349"/>
        <end position="369"/>
    </location>
</feature>